<evidence type="ECO:0000256" key="6">
    <source>
        <dbReference type="ARBA" id="ARBA00022723"/>
    </source>
</evidence>
<dbReference type="EC" id="6.1.1.20" evidence="14"/>
<gene>
    <name evidence="14" type="primary">pheT_44</name>
    <name evidence="14" type="ORF">SDC9_135143</name>
</gene>
<evidence type="ECO:0000259" key="13">
    <source>
        <dbReference type="PROSITE" id="PS51447"/>
    </source>
</evidence>
<dbReference type="PROSITE" id="PS51447">
    <property type="entry name" value="FDX_ACB"/>
    <property type="match status" value="1"/>
</dbReference>
<dbReference type="AlphaFoldDB" id="A0A645DHH1"/>
<comment type="cofactor">
    <cofactor evidence="1">
        <name>Mg(2+)</name>
        <dbReference type="ChEBI" id="CHEBI:18420"/>
    </cofactor>
</comment>
<dbReference type="GO" id="GO:0005524">
    <property type="term" value="F:ATP binding"/>
    <property type="evidence" value="ECO:0007669"/>
    <property type="project" value="UniProtKB-KW"/>
</dbReference>
<keyword evidence="9" id="KW-0460">Magnesium</keyword>
<dbReference type="GO" id="GO:0005737">
    <property type="term" value="C:cytoplasm"/>
    <property type="evidence" value="ECO:0007669"/>
    <property type="project" value="UniProtKB-SubCell"/>
</dbReference>
<evidence type="ECO:0000256" key="10">
    <source>
        <dbReference type="ARBA" id="ARBA00022884"/>
    </source>
</evidence>
<dbReference type="FunFam" id="3.30.70.380:FF:000001">
    <property type="entry name" value="Phenylalanine--tRNA ligase beta subunit"/>
    <property type="match status" value="1"/>
</dbReference>
<reference evidence="14" key="1">
    <citation type="submission" date="2019-08" db="EMBL/GenBank/DDBJ databases">
        <authorList>
            <person name="Kucharzyk K."/>
            <person name="Murdoch R.W."/>
            <person name="Higgins S."/>
            <person name="Loffler F."/>
        </authorList>
    </citation>
    <scope>NUCLEOTIDE SEQUENCE</scope>
</reference>
<name>A0A645DHH1_9ZZZZ</name>
<protein>
    <submittedName>
        <fullName evidence="14">Phenylalanine--tRNA ligase beta subunit</fullName>
        <ecNumber evidence="14">6.1.1.20</ecNumber>
    </submittedName>
</protein>
<sequence length="126" mass="13239">MNYGVDCALYAAELRFDALFAAMGAQPVYKALPRFPAVARDIAVVCGKAVTVGALEACIRRGSKGLLKEISLFDVYTGTGIAPGKKSVAFNLAFRAEDRSLTAAEADAEVAGILALLKSELDAALR</sequence>
<dbReference type="InterPro" id="IPR005121">
    <property type="entry name" value="Fdx_antiC-bd"/>
</dbReference>
<accession>A0A645DHH1</accession>
<evidence type="ECO:0000256" key="1">
    <source>
        <dbReference type="ARBA" id="ARBA00001946"/>
    </source>
</evidence>
<dbReference type="SUPFAM" id="SSF54991">
    <property type="entry name" value="Anticodon-binding domain of PheRS"/>
    <property type="match status" value="1"/>
</dbReference>
<dbReference type="GO" id="GO:0004826">
    <property type="term" value="F:phenylalanine-tRNA ligase activity"/>
    <property type="evidence" value="ECO:0007669"/>
    <property type="project" value="UniProtKB-EC"/>
</dbReference>
<organism evidence="14">
    <name type="scientific">bioreactor metagenome</name>
    <dbReference type="NCBI Taxonomy" id="1076179"/>
    <lineage>
        <taxon>unclassified sequences</taxon>
        <taxon>metagenomes</taxon>
        <taxon>ecological metagenomes</taxon>
    </lineage>
</organism>
<evidence type="ECO:0000256" key="9">
    <source>
        <dbReference type="ARBA" id="ARBA00022842"/>
    </source>
</evidence>
<evidence type="ECO:0000313" key="14">
    <source>
        <dbReference type="EMBL" id="MPM88042.1"/>
    </source>
</evidence>
<keyword evidence="11" id="KW-0648">Protein biosynthesis</keyword>
<dbReference type="InterPro" id="IPR036690">
    <property type="entry name" value="Fdx_antiC-bd_sf"/>
</dbReference>
<keyword evidence="6" id="KW-0479">Metal-binding</keyword>
<evidence type="ECO:0000256" key="8">
    <source>
        <dbReference type="ARBA" id="ARBA00022840"/>
    </source>
</evidence>
<keyword evidence="10" id="KW-0694">RNA-binding</keyword>
<dbReference type="GO" id="GO:0006412">
    <property type="term" value="P:translation"/>
    <property type="evidence" value="ECO:0007669"/>
    <property type="project" value="UniProtKB-KW"/>
</dbReference>
<comment type="caution">
    <text evidence="14">The sequence shown here is derived from an EMBL/GenBank/DDBJ whole genome shotgun (WGS) entry which is preliminary data.</text>
</comment>
<dbReference type="Gene3D" id="3.30.70.380">
    <property type="entry name" value="Ferrodoxin-fold anticodon-binding domain"/>
    <property type="match status" value="1"/>
</dbReference>
<keyword evidence="8" id="KW-0067">ATP-binding</keyword>
<evidence type="ECO:0000256" key="12">
    <source>
        <dbReference type="ARBA" id="ARBA00023146"/>
    </source>
</evidence>
<evidence type="ECO:0000256" key="4">
    <source>
        <dbReference type="ARBA" id="ARBA00022555"/>
    </source>
</evidence>
<dbReference type="EMBL" id="VSSQ01035738">
    <property type="protein sequence ID" value="MPM88042.1"/>
    <property type="molecule type" value="Genomic_DNA"/>
</dbReference>
<keyword evidence="7" id="KW-0547">Nucleotide-binding</keyword>
<evidence type="ECO:0000256" key="2">
    <source>
        <dbReference type="ARBA" id="ARBA00004496"/>
    </source>
</evidence>
<dbReference type="GO" id="GO:0046872">
    <property type="term" value="F:metal ion binding"/>
    <property type="evidence" value="ECO:0007669"/>
    <property type="project" value="UniProtKB-KW"/>
</dbReference>
<evidence type="ECO:0000256" key="5">
    <source>
        <dbReference type="ARBA" id="ARBA00022598"/>
    </source>
</evidence>
<feature type="domain" description="FDX-ACB" evidence="13">
    <location>
        <begin position="33"/>
        <end position="126"/>
    </location>
</feature>
<dbReference type="GO" id="GO:0000049">
    <property type="term" value="F:tRNA binding"/>
    <property type="evidence" value="ECO:0007669"/>
    <property type="project" value="UniProtKB-KW"/>
</dbReference>
<keyword evidence="3" id="KW-0963">Cytoplasm</keyword>
<keyword evidence="12" id="KW-0030">Aminoacyl-tRNA synthetase</keyword>
<keyword evidence="4" id="KW-0820">tRNA-binding</keyword>
<evidence type="ECO:0000256" key="11">
    <source>
        <dbReference type="ARBA" id="ARBA00022917"/>
    </source>
</evidence>
<evidence type="ECO:0000256" key="7">
    <source>
        <dbReference type="ARBA" id="ARBA00022741"/>
    </source>
</evidence>
<comment type="subcellular location">
    <subcellularLocation>
        <location evidence="2">Cytoplasm</location>
    </subcellularLocation>
</comment>
<dbReference type="Pfam" id="PF03147">
    <property type="entry name" value="FDX-ACB"/>
    <property type="match status" value="1"/>
</dbReference>
<keyword evidence="5 14" id="KW-0436">Ligase</keyword>
<evidence type="ECO:0000256" key="3">
    <source>
        <dbReference type="ARBA" id="ARBA00022490"/>
    </source>
</evidence>
<proteinExistence type="predicted"/>
<dbReference type="SMART" id="SM00896">
    <property type="entry name" value="FDX-ACB"/>
    <property type="match status" value="1"/>
</dbReference>